<evidence type="ECO:0000313" key="1">
    <source>
        <dbReference type="EnsemblMetazoa" id="AMEC010331-PA"/>
    </source>
</evidence>
<dbReference type="Proteomes" id="UP000075902">
    <property type="component" value="Unassembled WGS sequence"/>
</dbReference>
<accession>A0A182TXY7</accession>
<proteinExistence type="predicted"/>
<dbReference type="STRING" id="34690.A0A182TXY7"/>
<dbReference type="VEuPathDB" id="VectorBase:AMEC010331"/>
<reference evidence="1" key="2">
    <citation type="submission" date="2020-05" db="UniProtKB">
        <authorList>
            <consortium name="EnsemblMetazoa"/>
        </authorList>
    </citation>
    <scope>IDENTIFICATION</scope>
    <source>
        <strain evidence="1">CM1001059</strain>
    </source>
</reference>
<dbReference type="AlphaFoldDB" id="A0A182TXY7"/>
<dbReference type="EnsemblMetazoa" id="AMEC010331-RA">
    <property type="protein sequence ID" value="AMEC010331-PA"/>
    <property type="gene ID" value="AMEC010331"/>
</dbReference>
<keyword evidence="2" id="KW-1185">Reference proteome</keyword>
<organism evidence="1 2">
    <name type="scientific">Anopheles melas</name>
    <dbReference type="NCBI Taxonomy" id="34690"/>
    <lineage>
        <taxon>Eukaryota</taxon>
        <taxon>Metazoa</taxon>
        <taxon>Ecdysozoa</taxon>
        <taxon>Arthropoda</taxon>
        <taxon>Hexapoda</taxon>
        <taxon>Insecta</taxon>
        <taxon>Pterygota</taxon>
        <taxon>Neoptera</taxon>
        <taxon>Endopterygota</taxon>
        <taxon>Diptera</taxon>
        <taxon>Nematocera</taxon>
        <taxon>Culicoidea</taxon>
        <taxon>Culicidae</taxon>
        <taxon>Anophelinae</taxon>
        <taxon>Anopheles</taxon>
    </lineage>
</organism>
<evidence type="ECO:0000313" key="2">
    <source>
        <dbReference type="Proteomes" id="UP000075902"/>
    </source>
</evidence>
<protein>
    <submittedName>
        <fullName evidence="1">Uncharacterized protein</fullName>
    </submittedName>
</protein>
<sequence>MEGNDQRSEVEATRIAAALKPLGMSPILNITTHDLLWGYDDPLMFDDGFDTVTINLPQSVHNQRHDAEIDILPEDISDDLSVGLEEEYYHDLISRSTTEELIRDYSIDVWNGSPGLAHWGYVAKDHWDANRR</sequence>
<reference evidence="2" key="1">
    <citation type="submission" date="2014-01" db="EMBL/GenBank/DDBJ databases">
        <title>The Genome Sequence of Anopheles melas CM1001059_A (V2).</title>
        <authorList>
            <consortium name="The Broad Institute Genomics Platform"/>
            <person name="Neafsey D.E."/>
            <person name="Besansky N."/>
            <person name="Howell P."/>
            <person name="Walton C."/>
            <person name="Young S.K."/>
            <person name="Zeng Q."/>
            <person name="Gargeya S."/>
            <person name="Fitzgerald M."/>
            <person name="Haas B."/>
            <person name="Abouelleil A."/>
            <person name="Allen A.W."/>
            <person name="Alvarado L."/>
            <person name="Arachchi H.M."/>
            <person name="Berlin A.M."/>
            <person name="Chapman S.B."/>
            <person name="Gainer-Dewar J."/>
            <person name="Goldberg J."/>
            <person name="Griggs A."/>
            <person name="Gujja S."/>
            <person name="Hansen M."/>
            <person name="Howarth C."/>
            <person name="Imamovic A."/>
            <person name="Ireland A."/>
            <person name="Larimer J."/>
            <person name="McCowan C."/>
            <person name="Murphy C."/>
            <person name="Pearson M."/>
            <person name="Poon T.W."/>
            <person name="Priest M."/>
            <person name="Roberts A."/>
            <person name="Saif S."/>
            <person name="Shea T."/>
            <person name="Sisk P."/>
            <person name="Sykes S."/>
            <person name="Wortman J."/>
            <person name="Nusbaum C."/>
            <person name="Birren B."/>
        </authorList>
    </citation>
    <scope>NUCLEOTIDE SEQUENCE [LARGE SCALE GENOMIC DNA]</scope>
    <source>
        <strain evidence="2">CM1001059</strain>
    </source>
</reference>
<name>A0A182TXY7_9DIPT</name>